<evidence type="ECO:0000313" key="3">
    <source>
        <dbReference type="Proteomes" id="UP000254848"/>
    </source>
</evidence>
<proteinExistence type="predicted"/>
<comment type="caution">
    <text evidence="2">The sequence shown here is derived from an EMBL/GenBank/DDBJ whole genome shotgun (WGS) entry which is preliminary data.</text>
</comment>
<keyword evidence="3" id="KW-1185">Reference proteome</keyword>
<dbReference type="AlphaFoldDB" id="A0A370QEF8"/>
<gene>
    <name evidence="2" type="ORF">C8D90_11026</name>
</gene>
<dbReference type="EMBL" id="QRAP01000010">
    <property type="protein sequence ID" value="RDK86752.1"/>
    <property type="molecule type" value="Genomic_DNA"/>
</dbReference>
<dbReference type="Proteomes" id="UP000254848">
    <property type="component" value="Unassembled WGS sequence"/>
</dbReference>
<evidence type="ECO:0000256" key="1">
    <source>
        <dbReference type="SAM" id="SignalP"/>
    </source>
</evidence>
<feature type="chain" id="PRO_5016596550" description="P pilus assembly chaperone PapD" evidence="1">
    <location>
        <begin position="25"/>
        <end position="228"/>
    </location>
</feature>
<feature type="signal peptide" evidence="1">
    <location>
        <begin position="1"/>
        <end position="24"/>
    </location>
</feature>
<accession>A0A370QEF8</accession>
<protein>
    <recommendedName>
        <fullName evidence="4">P pilus assembly chaperone PapD</fullName>
    </recommendedName>
</protein>
<dbReference type="RefSeq" id="WP_115459896.1">
    <property type="nucleotide sequence ID" value="NZ_QRAP01000010.1"/>
</dbReference>
<sequence>MATLRRINLALGLAAAMFGPSAGAAYFNALIYDMGPDQRFISRPMVNDTPRTNLYTISAYKIDKPGAGGENRIIGGPMEVVYSPLKFTVQAGGQEYFKLFYRGPEDGVERYYRVIFRESPVRMFPLKTQNKYSDVLPVVAMSTILVVRPRKTTLKFEVDERTGTIRNTGNTFFRVIIQKGCHGDDESSTQFYMLPGESYQNAIAGGNNKKYIVALGRYHQLGNGCFSK</sequence>
<reference evidence="2 3" key="1">
    <citation type="submission" date="2018-07" db="EMBL/GenBank/DDBJ databases">
        <title>Genomic Encyclopedia of Type Strains, Phase IV (KMG-IV): sequencing the most valuable type-strain genomes for metagenomic binning, comparative biology and taxonomic classification.</title>
        <authorList>
            <person name="Goeker M."/>
        </authorList>
    </citation>
    <scope>NUCLEOTIDE SEQUENCE [LARGE SCALE GENOMIC DNA]</scope>
    <source>
        <strain evidence="2 3">DSM 103736</strain>
    </source>
</reference>
<organism evidence="2 3">
    <name type="scientific">Enterobacillus tribolii</name>
    <dbReference type="NCBI Taxonomy" id="1487935"/>
    <lineage>
        <taxon>Bacteria</taxon>
        <taxon>Pseudomonadati</taxon>
        <taxon>Pseudomonadota</taxon>
        <taxon>Gammaproteobacteria</taxon>
        <taxon>Enterobacterales</taxon>
        <taxon>Hafniaceae</taxon>
        <taxon>Enterobacillus</taxon>
    </lineage>
</organism>
<keyword evidence="1" id="KW-0732">Signal</keyword>
<dbReference type="OrthoDB" id="5586837at2"/>
<evidence type="ECO:0000313" key="2">
    <source>
        <dbReference type="EMBL" id="RDK86752.1"/>
    </source>
</evidence>
<dbReference type="InterPro" id="IPR013783">
    <property type="entry name" value="Ig-like_fold"/>
</dbReference>
<dbReference type="Gene3D" id="2.60.40.10">
    <property type="entry name" value="Immunoglobulins"/>
    <property type="match status" value="1"/>
</dbReference>
<evidence type="ECO:0008006" key="4">
    <source>
        <dbReference type="Google" id="ProtNLM"/>
    </source>
</evidence>
<name>A0A370QEF8_9GAMM</name>